<name>A0A1W2CST3_9FIRM</name>
<dbReference type="Pfam" id="PF10047">
    <property type="entry name" value="DUF2281"/>
    <property type="match status" value="1"/>
</dbReference>
<gene>
    <name evidence="2" type="ORF">SAMN04488500_111134</name>
</gene>
<keyword evidence="3" id="KW-1185">Reference proteome</keyword>
<dbReference type="RefSeq" id="WP_084576367.1">
    <property type="nucleotide sequence ID" value="NZ_CP155572.1"/>
</dbReference>
<dbReference type="AlphaFoldDB" id="A0A1W2CST3"/>
<reference evidence="2 3" key="1">
    <citation type="submission" date="2017-04" db="EMBL/GenBank/DDBJ databases">
        <authorList>
            <person name="Afonso C.L."/>
            <person name="Miller P.J."/>
            <person name="Scott M.A."/>
            <person name="Spackman E."/>
            <person name="Goraichik I."/>
            <person name="Dimitrov K.M."/>
            <person name="Suarez D.L."/>
            <person name="Swayne D.E."/>
        </authorList>
    </citation>
    <scope>NUCLEOTIDE SEQUENCE [LARGE SCALE GENOMIC DNA]</scope>
    <source>
        <strain evidence="2 3">DSM 5090</strain>
    </source>
</reference>
<dbReference type="Proteomes" id="UP000192738">
    <property type="component" value="Unassembled WGS sequence"/>
</dbReference>
<accession>A0A1W2CST3</accession>
<proteinExistence type="predicted"/>
<dbReference type="EMBL" id="FWXI01000011">
    <property type="protein sequence ID" value="SMC88305.1"/>
    <property type="molecule type" value="Genomic_DNA"/>
</dbReference>
<organism evidence="2 3">
    <name type="scientific">Sporomusa malonica</name>
    <dbReference type="NCBI Taxonomy" id="112901"/>
    <lineage>
        <taxon>Bacteria</taxon>
        <taxon>Bacillati</taxon>
        <taxon>Bacillota</taxon>
        <taxon>Negativicutes</taxon>
        <taxon>Selenomonadales</taxon>
        <taxon>Sporomusaceae</taxon>
        <taxon>Sporomusa</taxon>
    </lineage>
</organism>
<sequence length="57" mass="6771">MTLADKLLQDFKELPDEKKRQVIDFVEFLRAKQQQELEQMMDSVIAENKEAFLELAK</sequence>
<dbReference type="OrthoDB" id="1684750at2"/>
<protein>
    <recommendedName>
        <fullName evidence="1">DUF2281 domain-containing protein</fullName>
    </recommendedName>
</protein>
<feature type="domain" description="DUF2281" evidence="1">
    <location>
        <begin position="6"/>
        <end position="40"/>
    </location>
</feature>
<evidence type="ECO:0000259" key="1">
    <source>
        <dbReference type="Pfam" id="PF10047"/>
    </source>
</evidence>
<evidence type="ECO:0000313" key="3">
    <source>
        <dbReference type="Proteomes" id="UP000192738"/>
    </source>
</evidence>
<dbReference type="InterPro" id="IPR018739">
    <property type="entry name" value="DUF2281"/>
</dbReference>
<evidence type="ECO:0000313" key="2">
    <source>
        <dbReference type="EMBL" id="SMC88305.1"/>
    </source>
</evidence>